<evidence type="ECO:0000256" key="6">
    <source>
        <dbReference type="ARBA" id="ARBA00022984"/>
    </source>
</evidence>
<comment type="similarity">
    <text evidence="2">Belongs to the transpeptidase family.</text>
</comment>
<evidence type="ECO:0008006" key="15">
    <source>
        <dbReference type="Google" id="ProtNLM"/>
    </source>
</evidence>
<dbReference type="PANTHER" id="PTHR30627">
    <property type="entry name" value="PEPTIDOGLYCAN D,D-TRANSPEPTIDASE"/>
    <property type="match status" value="1"/>
</dbReference>
<dbReference type="InterPro" id="IPR005311">
    <property type="entry name" value="PBP_dimer"/>
</dbReference>
<dbReference type="AlphaFoldDB" id="A0A430A5D1"/>
<evidence type="ECO:0000256" key="3">
    <source>
        <dbReference type="ARBA" id="ARBA00022475"/>
    </source>
</evidence>
<evidence type="ECO:0000256" key="9">
    <source>
        <dbReference type="ARBA" id="ARBA00023316"/>
    </source>
</evidence>
<evidence type="ECO:0000259" key="12">
    <source>
        <dbReference type="Pfam" id="PF03717"/>
    </source>
</evidence>
<sequence length="724" mass="80980">MKEKLTDKFKTLQKEYSWLKLPQFLTPETLKNKHMMPKKSHIPFRLNFLFFIVFALFVTLLAQLAYLQIANGDFFRTKIELDEKTVVKGNAPRGQIFDEKGEVLVGNQSKSAILYTKQEAMSTSKMLETAHRITDLLDIPAEELTDRDKKDYWLADQENLKLAQKRLKKEDLSDAKGEPLPNSVIYQNTVAKVKDSEIDFSEEELKTATIYKKISGVLAMMPVYIKNKDVTTEELAIAAEHSADIPGLSTGMDWSREYPAEDSMKTILGTVSTDKSGVPVEQSEKYLGNGYSRNDRVGLSYLEKYYEPVLRGTKPSTEITYEDKKEKTNPHQKVYEGEKGKNLVLTIDVEFQKQIEKILESGFSILESNGRTKYSEGIYAVVMENKTGAVKAMAGIERDLETGKKKKDALGTINKAFTPGSIVKPAMIMGGYRNNIISGNAVYLDEPIQLDGDNVKQSVFTGYEGPQKLNVVDALRKSSNVYMMKIVFDMMGETYEPNMILGDHMDVFNTVRQNFQDFGLGAPTGIDIAGESFGLSPKDFYHPDGSMVQGRMGNLLDLSYGNFDTYTPMQLAQYVSTIANDGVKLAPHIVSGIYGNGPDGTISGLEEKIQPKVMATIGDKKDYKYIKQGMYEVVNTYDGTGNDMGPTKYEVSGKTGTAEVPRDNPKDPYNPIELYNSTMIAYTPSKDPEVSVAVVIPHITDESDKLNTALTTQIINAYTEFYDK</sequence>
<keyword evidence="7 10" id="KW-1133">Transmembrane helix</keyword>
<dbReference type="Proteomes" id="UP000287101">
    <property type="component" value="Unassembled WGS sequence"/>
</dbReference>
<dbReference type="Gene3D" id="3.40.710.10">
    <property type="entry name" value="DD-peptidase/beta-lactamase superfamily"/>
    <property type="match status" value="1"/>
</dbReference>
<organism evidence="13 14">
    <name type="scientific">Vagococcus fessus</name>
    <dbReference type="NCBI Taxonomy" id="120370"/>
    <lineage>
        <taxon>Bacteria</taxon>
        <taxon>Bacillati</taxon>
        <taxon>Bacillota</taxon>
        <taxon>Bacilli</taxon>
        <taxon>Lactobacillales</taxon>
        <taxon>Enterococcaceae</taxon>
        <taxon>Vagococcus</taxon>
    </lineage>
</organism>
<keyword evidence="9" id="KW-0961">Cell wall biogenesis/degradation</keyword>
<dbReference type="GO" id="GO:0009252">
    <property type="term" value="P:peptidoglycan biosynthetic process"/>
    <property type="evidence" value="ECO:0007669"/>
    <property type="project" value="UniProtKB-KW"/>
</dbReference>
<evidence type="ECO:0000256" key="5">
    <source>
        <dbReference type="ARBA" id="ARBA00022960"/>
    </source>
</evidence>
<dbReference type="RefSeq" id="WP_126832488.1">
    <property type="nucleotide sequence ID" value="NZ_CBCRYB010000005.1"/>
</dbReference>
<feature type="domain" description="Penicillin-binding protein dimerisation" evidence="12">
    <location>
        <begin position="90"/>
        <end position="321"/>
    </location>
</feature>
<dbReference type="Gene3D" id="1.10.10.1230">
    <property type="entry name" value="Penicillin-binding protein, N-terminal non-catalytic domain, head sub-domain"/>
    <property type="match status" value="1"/>
</dbReference>
<keyword evidence="5" id="KW-0133">Cell shape</keyword>
<keyword evidence="8 10" id="KW-0472">Membrane</keyword>
<feature type="domain" description="Penicillin-binding protein transpeptidase" evidence="11">
    <location>
        <begin position="379"/>
        <end position="714"/>
    </location>
</feature>
<dbReference type="SUPFAM" id="SSF56519">
    <property type="entry name" value="Penicillin binding protein dimerisation domain"/>
    <property type="match status" value="1"/>
</dbReference>
<evidence type="ECO:0000256" key="4">
    <source>
        <dbReference type="ARBA" id="ARBA00022692"/>
    </source>
</evidence>
<dbReference type="InterPro" id="IPR012338">
    <property type="entry name" value="Beta-lactam/transpept-like"/>
</dbReference>
<evidence type="ECO:0000256" key="10">
    <source>
        <dbReference type="SAM" id="Phobius"/>
    </source>
</evidence>
<dbReference type="OrthoDB" id="9770103at2"/>
<evidence type="ECO:0000313" key="13">
    <source>
        <dbReference type="EMBL" id="RSU02018.1"/>
    </source>
</evidence>
<evidence type="ECO:0000256" key="7">
    <source>
        <dbReference type="ARBA" id="ARBA00022989"/>
    </source>
</evidence>
<comment type="caution">
    <text evidence="13">The sequence shown here is derived from an EMBL/GenBank/DDBJ whole genome shotgun (WGS) entry which is preliminary data.</text>
</comment>
<dbReference type="SUPFAM" id="SSF56601">
    <property type="entry name" value="beta-lactamase/transpeptidase-like"/>
    <property type="match status" value="1"/>
</dbReference>
<keyword evidence="4 10" id="KW-0812">Transmembrane</keyword>
<gene>
    <name evidence="13" type="ORF">CBF31_09650</name>
</gene>
<protein>
    <recommendedName>
        <fullName evidence="15">Cell division protein FtsI</fullName>
    </recommendedName>
</protein>
<keyword evidence="3" id="KW-1003">Cell membrane</keyword>
<keyword evidence="14" id="KW-1185">Reference proteome</keyword>
<dbReference type="GO" id="GO:0008658">
    <property type="term" value="F:penicillin binding"/>
    <property type="evidence" value="ECO:0007669"/>
    <property type="project" value="InterPro"/>
</dbReference>
<evidence type="ECO:0000259" key="11">
    <source>
        <dbReference type="Pfam" id="PF00905"/>
    </source>
</evidence>
<evidence type="ECO:0000313" key="14">
    <source>
        <dbReference type="Proteomes" id="UP000287101"/>
    </source>
</evidence>
<feature type="transmembrane region" description="Helical" evidence="10">
    <location>
        <begin position="46"/>
        <end position="67"/>
    </location>
</feature>
<dbReference type="GO" id="GO:0005886">
    <property type="term" value="C:plasma membrane"/>
    <property type="evidence" value="ECO:0007669"/>
    <property type="project" value="UniProtKB-SubCell"/>
</dbReference>
<dbReference type="EMBL" id="NGJY01000004">
    <property type="protein sequence ID" value="RSU02018.1"/>
    <property type="molecule type" value="Genomic_DNA"/>
</dbReference>
<dbReference type="PANTHER" id="PTHR30627:SF2">
    <property type="entry name" value="PEPTIDOGLYCAN D,D-TRANSPEPTIDASE MRDA"/>
    <property type="match status" value="1"/>
</dbReference>
<dbReference type="InterPro" id="IPR050515">
    <property type="entry name" value="Beta-lactam/transpept"/>
</dbReference>
<dbReference type="GO" id="GO:0071555">
    <property type="term" value="P:cell wall organization"/>
    <property type="evidence" value="ECO:0007669"/>
    <property type="project" value="UniProtKB-KW"/>
</dbReference>
<name>A0A430A5D1_9ENTE</name>
<keyword evidence="6" id="KW-0573">Peptidoglycan synthesis</keyword>
<dbReference type="InterPro" id="IPR001460">
    <property type="entry name" value="PCN-bd_Tpept"/>
</dbReference>
<accession>A0A430A5D1</accession>
<reference evidence="13 14" key="1">
    <citation type="submission" date="2017-05" db="EMBL/GenBank/DDBJ databases">
        <title>Vagococcus spp. assemblies.</title>
        <authorList>
            <person name="Gulvik C.A."/>
        </authorList>
    </citation>
    <scope>NUCLEOTIDE SEQUENCE [LARGE SCALE GENOMIC DNA]</scope>
    <source>
        <strain evidence="13 14">CCUG 41755</strain>
    </source>
</reference>
<proteinExistence type="inferred from homology"/>
<evidence type="ECO:0000256" key="1">
    <source>
        <dbReference type="ARBA" id="ARBA00004162"/>
    </source>
</evidence>
<evidence type="ECO:0000256" key="2">
    <source>
        <dbReference type="ARBA" id="ARBA00007171"/>
    </source>
</evidence>
<dbReference type="Pfam" id="PF00905">
    <property type="entry name" value="Transpeptidase"/>
    <property type="match status" value="1"/>
</dbReference>
<dbReference type="Pfam" id="PF03717">
    <property type="entry name" value="PBP_dimer"/>
    <property type="match status" value="1"/>
</dbReference>
<comment type="subcellular location">
    <subcellularLocation>
        <location evidence="1">Cell membrane</location>
        <topology evidence="1">Single-pass membrane protein</topology>
    </subcellularLocation>
</comment>
<dbReference type="InterPro" id="IPR036138">
    <property type="entry name" value="PBP_dimer_sf"/>
</dbReference>
<evidence type="ECO:0000256" key="8">
    <source>
        <dbReference type="ARBA" id="ARBA00023136"/>
    </source>
</evidence>
<dbReference type="GO" id="GO:0071972">
    <property type="term" value="F:peptidoglycan L,D-transpeptidase activity"/>
    <property type="evidence" value="ECO:0007669"/>
    <property type="project" value="TreeGrafter"/>
</dbReference>
<dbReference type="GO" id="GO:0008360">
    <property type="term" value="P:regulation of cell shape"/>
    <property type="evidence" value="ECO:0007669"/>
    <property type="project" value="UniProtKB-KW"/>
</dbReference>
<dbReference type="Gene3D" id="3.90.1310.10">
    <property type="entry name" value="Penicillin-binding protein 2a (Domain 2)"/>
    <property type="match status" value="1"/>
</dbReference>